<dbReference type="Gene3D" id="3.30.70.1060">
    <property type="entry name" value="Dimeric alpha+beta barrel"/>
    <property type="match status" value="1"/>
</dbReference>
<sequence>MFIVSLSYTAALEEIDVHLAEHVEWLEAGYAAGVFLASGRKVPRDGGVILARGERAALEARLADDPFARAGLARYEITEFIPTMTVDELAAVRERLPA</sequence>
<dbReference type="EMBL" id="JAUEDK010000023">
    <property type="protein sequence ID" value="MDN0075893.1"/>
    <property type="molecule type" value="Genomic_DNA"/>
</dbReference>
<feature type="domain" description="YCII-related" evidence="2">
    <location>
        <begin position="1"/>
        <end position="80"/>
    </location>
</feature>
<evidence type="ECO:0000256" key="1">
    <source>
        <dbReference type="ARBA" id="ARBA00007689"/>
    </source>
</evidence>
<proteinExistence type="inferred from homology"/>
<protein>
    <submittedName>
        <fullName evidence="3">YciI family protein</fullName>
    </submittedName>
</protein>
<dbReference type="RefSeq" id="WP_289830537.1">
    <property type="nucleotide sequence ID" value="NZ_JAUEDK010000023.1"/>
</dbReference>
<evidence type="ECO:0000313" key="3">
    <source>
        <dbReference type="EMBL" id="MDN0075893.1"/>
    </source>
</evidence>
<evidence type="ECO:0000313" key="4">
    <source>
        <dbReference type="Proteomes" id="UP001168540"/>
    </source>
</evidence>
<name>A0ABT7XQB5_9NEIS</name>
<dbReference type="PANTHER" id="PTHR37828:SF1">
    <property type="entry name" value="YCII-RELATED DOMAIN-CONTAINING PROTEIN"/>
    <property type="match status" value="1"/>
</dbReference>
<organism evidence="3 4">
    <name type="scientific">Crenobacter oryzisoli</name>
    <dbReference type="NCBI Taxonomy" id="3056844"/>
    <lineage>
        <taxon>Bacteria</taxon>
        <taxon>Pseudomonadati</taxon>
        <taxon>Pseudomonadota</taxon>
        <taxon>Betaproteobacteria</taxon>
        <taxon>Neisseriales</taxon>
        <taxon>Neisseriaceae</taxon>
        <taxon>Crenobacter</taxon>
    </lineage>
</organism>
<evidence type="ECO:0000259" key="2">
    <source>
        <dbReference type="Pfam" id="PF03795"/>
    </source>
</evidence>
<dbReference type="Proteomes" id="UP001168540">
    <property type="component" value="Unassembled WGS sequence"/>
</dbReference>
<dbReference type="PANTHER" id="PTHR37828">
    <property type="entry name" value="GSR2449 PROTEIN"/>
    <property type="match status" value="1"/>
</dbReference>
<dbReference type="InterPro" id="IPR011008">
    <property type="entry name" value="Dimeric_a/b-barrel"/>
</dbReference>
<keyword evidence="4" id="KW-1185">Reference proteome</keyword>
<dbReference type="Pfam" id="PF03795">
    <property type="entry name" value="YCII"/>
    <property type="match status" value="1"/>
</dbReference>
<comment type="caution">
    <text evidence="3">The sequence shown here is derived from an EMBL/GenBank/DDBJ whole genome shotgun (WGS) entry which is preliminary data.</text>
</comment>
<comment type="similarity">
    <text evidence="1">Belongs to the YciI family.</text>
</comment>
<gene>
    <name evidence="3" type="ORF">QU481_13455</name>
</gene>
<dbReference type="SUPFAM" id="SSF54909">
    <property type="entry name" value="Dimeric alpha+beta barrel"/>
    <property type="match status" value="1"/>
</dbReference>
<reference evidence="3" key="1">
    <citation type="submission" date="2023-06" db="EMBL/GenBank/DDBJ databases">
        <authorList>
            <person name="Zhang S."/>
        </authorList>
    </citation>
    <scope>NUCLEOTIDE SEQUENCE</scope>
    <source>
        <strain evidence="3">SG2303</strain>
    </source>
</reference>
<accession>A0ABT7XQB5</accession>
<dbReference type="InterPro" id="IPR005545">
    <property type="entry name" value="YCII"/>
</dbReference>